<protein>
    <submittedName>
        <fullName evidence="2">Uncharacterized protein</fullName>
    </submittedName>
</protein>
<name>A0A1Y2J4L8_TRAC3</name>
<dbReference type="AlphaFoldDB" id="A0A1Y2J4L8"/>
<evidence type="ECO:0000313" key="2">
    <source>
        <dbReference type="EMBL" id="OSD08297.1"/>
    </source>
</evidence>
<dbReference type="OrthoDB" id="5392716at2759"/>
<organism evidence="2 3">
    <name type="scientific">Trametes coccinea (strain BRFM310)</name>
    <name type="common">Pycnoporus coccineus</name>
    <dbReference type="NCBI Taxonomy" id="1353009"/>
    <lineage>
        <taxon>Eukaryota</taxon>
        <taxon>Fungi</taxon>
        <taxon>Dikarya</taxon>
        <taxon>Basidiomycota</taxon>
        <taxon>Agaricomycotina</taxon>
        <taxon>Agaricomycetes</taxon>
        <taxon>Polyporales</taxon>
        <taxon>Polyporaceae</taxon>
        <taxon>Trametes</taxon>
    </lineage>
</organism>
<keyword evidence="3" id="KW-1185">Reference proteome</keyword>
<accession>A0A1Y2J4L8</accession>
<feature type="region of interest" description="Disordered" evidence="1">
    <location>
        <begin position="80"/>
        <end position="111"/>
    </location>
</feature>
<sequence>MGKRLESDLGYSIKRTCLAKLQRRLQIPSTRRRLPKEMVRDLVEDKIVALQDSSKGAETIRKSLAEEGIKIPRSDVRNCAREVDPLGHARRKRARRAPYTPSNSATPPPAN</sequence>
<evidence type="ECO:0000313" key="3">
    <source>
        <dbReference type="Proteomes" id="UP000193067"/>
    </source>
</evidence>
<reference evidence="2 3" key="1">
    <citation type="journal article" date="2015" name="Biotechnol. Biofuels">
        <title>Enhanced degradation of softwood versus hardwood by the white-rot fungus Pycnoporus coccineus.</title>
        <authorList>
            <person name="Couturier M."/>
            <person name="Navarro D."/>
            <person name="Chevret D."/>
            <person name="Henrissat B."/>
            <person name="Piumi F."/>
            <person name="Ruiz-Duenas F.J."/>
            <person name="Martinez A.T."/>
            <person name="Grigoriev I.V."/>
            <person name="Riley R."/>
            <person name="Lipzen A."/>
            <person name="Berrin J.G."/>
            <person name="Master E.R."/>
            <person name="Rosso M.N."/>
        </authorList>
    </citation>
    <scope>NUCLEOTIDE SEQUENCE [LARGE SCALE GENOMIC DNA]</scope>
    <source>
        <strain evidence="2 3">BRFM310</strain>
    </source>
</reference>
<evidence type="ECO:0000256" key="1">
    <source>
        <dbReference type="SAM" id="MobiDB-lite"/>
    </source>
</evidence>
<proteinExistence type="predicted"/>
<gene>
    <name evidence="2" type="ORF">PYCCODRAFT_8844</name>
</gene>
<dbReference type="STRING" id="1353009.A0A1Y2J4L8"/>
<dbReference type="Proteomes" id="UP000193067">
    <property type="component" value="Unassembled WGS sequence"/>
</dbReference>
<dbReference type="EMBL" id="KZ084086">
    <property type="protein sequence ID" value="OSD08297.1"/>
    <property type="molecule type" value="Genomic_DNA"/>
</dbReference>